<dbReference type="InterPro" id="IPR027584">
    <property type="entry name" value="TrbK_RP4"/>
</dbReference>
<reference evidence="1 2" key="1">
    <citation type="submission" date="2020-11" db="EMBL/GenBank/DDBJ databases">
        <title>Pseudomonas fulva producing VIM-24.</title>
        <authorList>
            <person name="Liu S."/>
        </authorList>
    </citation>
    <scope>NUCLEOTIDE SEQUENCE [LARGE SCALE GENOMIC DNA]</scope>
    <source>
        <strain evidence="1 2">ZDHY414</strain>
    </source>
</reference>
<protein>
    <submittedName>
        <fullName evidence="1">Entry exclusion lipoprotein TrbK</fullName>
    </submittedName>
</protein>
<dbReference type="RefSeq" id="WP_196109939.1">
    <property type="nucleotide sequence ID" value="NZ_CP064943.1"/>
</dbReference>
<dbReference type="EMBL" id="CP064946">
    <property type="protein sequence ID" value="QPH47213.1"/>
    <property type="molecule type" value="Genomic_DNA"/>
</dbReference>
<dbReference type="PROSITE" id="PS51257">
    <property type="entry name" value="PROKAR_LIPOPROTEIN"/>
    <property type="match status" value="1"/>
</dbReference>
<evidence type="ECO:0000313" key="2">
    <source>
        <dbReference type="Proteomes" id="UP000594430"/>
    </source>
</evidence>
<keyword evidence="1" id="KW-0449">Lipoprotein</keyword>
<gene>
    <name evidence="1" type="primary">trbK</name>
    <name evidence="1" type="ORF">IZU98_12320</name>
</gene>
<accession>A0A7S9Q619</accession>
<dbReference type="Proteomes" id="UP000594430">
    <property type="component" value="Chromosome"/>
</dbReference>
<name>A0A7S9Q619_9PSED</name>
<dbReference type="NCBIfam" id="TIGR04359">
    <property type="entry name" value="TrbK_RP4"/>
    <property type="match status" value="1"/>
</dbReference>
<evidence type="ECO:0000313" key="1">
    <source>
        <dbReference type="EMBL" id="QPH47213.1"/>
    </source>
</evidence>
<dbReference type="AlphaFoldDB" id="A0A7S9Q619"/>
<organism evidence="1 2">
    <name type="scientific">Pseudomonas fulva</name>
    <dbReference type="NCBI Taxonomy" id="47880"/>
    <lineage>
        <taxon>Bacteria</taxon>
        <taxon>Pseudomonadati</taxon>
        <taxon>Pseudomonadota</taxon>
        <taxon>Gammaproteobacteria</taxon>
        <taxon>Pseudomonadales</taxon>
        <taxon>Pseudomonadaceae</taxon>
        <taxon>Pseudomonas</taxon>
    </lineage>
</organism>
<proteinExistence type="predicted"/>
<sequence length="81" mass="8976">MDIKLAKLVTAMGLAALLAGCSEETVPEPTADNCTPQMQEKILAELSKEANRNTFTANCNSFLQARKHTDWTFKKSPKDDF</sequence>